<evidence type="ECO:0000313" key="1">
    <source>
        <dbReference type="EMBL" id="THH18338.1"/>
    </source>
</evidence>
<name>A0A4S4M1X8_9AGAM</name>
<dbReference type="AlphaFoldDB" id="A0A4S4M1X8"/>
<reference evidence="1 2" key="1">
    <citation type="submission" date="2019-02" db="EMBL/GenBank/DDBJ databases">
        <title>Genome sequencing of the rare red list fungi Bondarzewia mesenterica.</title>
        <authorList>
            <person name="Buettner E."/>
            <person name="Kellner H."/>
        </authorList>
    </citation>
    <scope>NUCLEOTIDE SEQUENCE [LARGE SCALE GENOMIC DNA]</scope>
    <source>
        <strain evidence="1 2">DSM 108281</strain>
    </source>
</reference>
<accession>A0A4S4M1X8</accession>
<dbReference type="InterPro" id="IPR054208">
    <property type="entry name" value="DUF6914"/>
</dbReference>
<organism evidence="1 2">
    <name type="scientific">Bondarzewia mesenterica</name>
    <dbReference type="NCBI Taxonomy" id="1095465"/>
    <lineage>
        <taxon>Eukaryota</taxon>
        <taxon>Fungi</taxon>
        <taxon>Dikarya</taxon>
        <taxon>Basidiomycota</taxon>
        <taxon>Agaricomycotina</taxon>
        <taxon>Agaricomycetes</taxon>
        <taxon>Russulales</taxon>
        <taxon>Bondarzewiaceae</taxon>
        <taxon>Bondarzewia</taxon>
    </lineage>
</organism>
<dbReference type="OrthoDB" id="3175502at2759"/>
<protein>
    <submittedName>
        <fullName evidence="1">Uncharacterized protein</fullName>
    </submittedName>
</protein>
<comment type="caution">
    <text evidence="1">The sequence shown here is derived from an EMBL/GenBank/DDBJ whole genome shotgun (WGS) entry which is preliminary data.</text>
</comment>
<keyword evidence="2" id="KW-1185">Reference proteome</keyword>
<gene>
    <name evidence="1" type="ORF">EW146_g2647</name>
</gene>
<sequence>MNKISDLLGVDKTLPIVIVQYERDKYGVGTEEHLHWALVVFTKAREQQGPCFQVVDRHYRDGRVEWLSIDQNVTLGRTKKCLGGVHIGNVKRSKLGNLRELVAAHPPVVRSEGWNCRDWVMEVIQLLSGEGWIDSKIPDQATLLPSLRVASKATKDAYDLGKSMPAIVDMESLPA</sequence>
<dbReference type="Pfam" id="PF21858">
    <property type="entry name" value="DUF6914"/>
    <property type="match status" value="1"/>
</dbReference>
<dbReference type="Proteomes" id="UP000310158">
    <property type="component" value="Unassembled WGS sequence"/>
</dbReference>
<dbReference type="EMBL" id="SGPL01000079">
    <property type="protein sequence ID" value="THH18338.1"/>
    <property type="molecule type" value="Genomic_DNA"/>
</dbReference>
<proteinExistence type="predicted"/>
<evidence type="ECO:0000313" key="2">
    <source>
        <dbReference type="Proteomes" id="UP000310158"/>
    </source>
</evidence>